<dbReference type="Pfam" id="PF01120">
    <property type="entry name" value="Alpha_L_fucos"/>
    <property type="match status" value="1"/>
</dbReference>
<dbReference type="Gene3D" id="3.20.20.80">
    <property type="entry name" value="Glycosidases"/>
    <property type="match status" value="1"/>
</dbReference>
<dbReference type="EC" id="3.2.1.51" evidence="2"/>
<evidence type="ECO:0000256" key="6">
    <source>
        <dbReference type="SAM" id="MobiDB-lite"/>
    </source>
</evidence>
<keyword evidence="9" id="KW-1185">Reference proteome</keyword>
<organism evidence="8 9">
    <name type="scientific">Planosporangium mesophilum</name>
    <dbReference type="NCBI Taxonomy" id="689768"/>
    <lineage>
        <taxon>Bacteria</taxon>
        <taxon>Bacillati</taxon>
        <taxon>Actinomycetota</taxon>
        <taxon>Actinomycetes</taxon>
        <taxon>Micromonosporales</taxon>
        <taxon>Micromonosporaceae</taxon>
        <taxon>Planosporangium</taxon>
    </lineage>
</organism>
<sequence length="631" mass="70560">MARNLRSGRRRITRLGVFTTILGMLLAALGAPPARAEVFHPRQLWMRDATAGLFLHWGLRTTRSDPAAPPFTDADCAAWEAEVTGSGWSAGKWVTAARQLHAQYLVLASFHSRLGYARAWPSQIPGSCSTRRDFLGETIAAARAKGLKVILYMTDDPQWYWEGLRERPVDPKNPDPGDVDRPNWFDSHAYSAYKGRPVNLTTRDGFGEFSYDNFFEVMRNYPDLAGFWIDNDNKYWEDHDLYRQVHQLRPRMLLSNNNEDTPEMDTVSNEQKTGMTPPYDYNSALWTSMPRLTESCYKLPARGAWWYDGEGPNRAGGAEVDKKLNVGRFISNVGASSKALEAETSTLDGSFPPNQAEFNAFMSTYLTPIWESVHGVEGGGYLYGGLQPGAFNDGAYGYTTIGRYDRDRHYIHVIDKPATGTDLKVRDNGYVVTTVHDVRSGKKFDFSQRDGFLTIKGITAWDPYDTVFRVQTHGRTGIYRGVTATASVSAPGHDASALVDGDHTKYWDNAATVPASITLDLGRVRKVAYVAVNQREWSPTQPRTSFGHPEDSARIKDYTVEVSTDGVTWTPARSDTMRSARAVQFIDLDVAGARYVRLTVTSTWAAATLPEYDKKLRIDELWVGGAYPSRA</sequence>
<accession>A0A8J3TDT5</accession>
<feature type="domain" description="F5/8 type C" evidence="7">
    <location>
        <begin position="467"/>
        <end position="617"/>
    </location>
</feature>
<protein>
    <recommendedName>
        <fullName evidence="2">alpha-L-fucosidase</fullName>
        <ecNumber evidence="2">3.2.1.51</ecNumber>
    </recommendedName>
</protein>
<dbReference type="SMART" id="SM00812">
    <property type="entry name" value="Alpha_L_fucos"/>
    <property type="match status" value="1"/>
</dbReference>
<evidence type="ECO:0000256" key="4">
    <source>
        <dbReference type="ARBA" id="ARBA00022801"/>
    </source>
</evidence>
<dbReference type="InterPro" id="IPR000421">
    <property type="entry name" value="FA58C"/>
</dbReference>
<dbReference type="AlphaFoldDB" id="A0A8J3TDT5"/>
<comment type="caution">
    <text evidence="8">The sequence shown here is derived from an EMBL/GenBank/DDBJ whole genome shotgun (WGS) entry which is preliminary data.</text>
</comment>
<reference evidence="8" key="1">
    <citation type="submission" date="2021-01" db="EMBL/GenBank/DDBJ databases">
        <title>Whole genome shotgun sequence of Planosporangium mesophilum NBRC 109066.</title>
        <authorList>
            <person name="Komaki H."/>
            <person name="Tamura T."/>
        </authorList>
    </citation>
    <scope>NUCLEOTIDE SEQUENCE</scope>
    <source>
        <strain evidence="8">NBRC 109066</strain>
    </source>
</reference>
<gene>
    <name evidence="8" type="ORF">Pme01_32680</name>
</gene>
<dbReference type="Proteomes" id="UP000599074">
    <property type="component" value="Unassembled WGS sequence"/>
</dbReference>
<dbReference type="Pfam" id="PF00754">
    <property type="entry name" value="F5_F8_type_C"/>
    <property type="match status" value="1"/>
</dbReference>
<evidence type="ECO:0000256" key="2">
    <source>
        <dbReference type="ARBA" id="ARBA00012662"/>
    </source>
</evidence>
<evidence type="ECO:0000259" key="7">
    <source>
        <dbReference type="PROSITE" id="PS50022"/>
    </source>
</evidence>
<dbReference type="InterPro" id="IPR017853">
    <property type="entry name" value="GH"/>
</dbReference>
<dbReference type="GO" id="GO:0004560">
    <property type="term" value="F:alpha-L-fucosidase activity"/>
    <property type="evidence" value="ECO:0007669"/>
    <property type="project" value="InterPro"/>
</dbReference>
<dbReference type="InterPro" id="IPR057739">
    <property type="entry name" value="Glyco_hydro_29_N"/>
</dbReference>
<evidence type="ECO:0000313" key="9">
    <source>
        <dbReference type="Proteomes" id="UP000599074"/>
    </source>
</evidence>
<dbReference type="EMBL" id="BOON01000031">
    <property type="protein sequence ID" value="GII23671.1"/>
    <property type="molecule type" value="Genomic_DNA"/>
</dbReference>
<dbReference type="SUPFAM" id="SSF51445">
    <property type="entry name" value="(Trans)glycosidases"/>
    <property type="match status" value="1"/>
</dbReference>
<keyword evidence="4" id="KW-0378">Hydrolase</keyword>
<dbReference type="Gene3D" id="2.60.120.260">
    <property type="entry name" value="Galactose-binding domain-like"/>
    <property type="match status" value="1"/>
</dbReference>
<dbReference type="RefSeq" id="WP_168114302.1">
    <property type="nucleotide sequence ID" value="NZ_BOON01000031.1"/>
</dbReference>
<dbReference type="InterPro" id="IPR008979">
    <property type="entry name" value="Galactose-bd-like_sf"/>
</dbReference>
<evidence type="ECO:0000256" key="3">
    <source>
        <dbReference type="ARBA" id="ARBA00022729"/>
    </source>
</evidence>
<name>A0A8J3TDT5_9ACTN</name>
<dbReference type="PROSITE" id="PS50022">
    <property type="entry name" value="FA58C_3"/>
    <property type="match status" value="1"/>
</dbReference>
<evidence type="ECO:0000256" key="5">
    <source>
        <dbReference type="ARBA" id="ARBA00023295"/>
    </source>
</evidence>
<keyword evidence="5" id="KW-0326">Glycosidase</keyword>
<dbReference type="GO" id="GO:0005975">
    <property type="term" value="P:carbohydrate metabolic process"/>
    <property type="evidence" value="ECO:0007669"/>
    <property type="project" value="InterPro"/>
</dbReference>
<evidence type="ECO:0000256" key="1">
    <source>
        <dbReference type="ARBA" id="ARBA00007951"/>
    </source>
</evidence>
<feature type="region of interest" description="Disordered" evidence="6">
    <location>
        <begin position="255"/>
        <end position="274"/>
    </location>
</feature>
<dbReference type="InterPro" id="IPR000933">
    <property type="entry name" value="Glyco_hydro_29"/>
</dbReference>
<keyword evidence="3" id="KW-0732">Signal</keyword>
<comment type="similarity">
    <text evidence="1">Belongs to the glycosyl hydrolase 29 family.</text>
</comment>
<evidence type="ECO:0000313" key="8">
    <source>
        <dbReference type="EMBL" id="GII23671.1"/>
    </source>
</evidence>
<dbReference type="SUPFAM" id="SSF49785">
    <property type="entry name" value="Galactose-binding domain-like"/>
    <property type="match status" value="1"/>
</dbReference>
<proteinExistence type="inferred from homology"/>